<protein>
    <recommendedName>
        <fullName evidence="7">Regulator of microtubule dynamics protein 1</fullName>
    </recommendedName>
    <alternativeName>
        <fullName evidence="8">Protein FAM82B</fullName>
    </alternativeName>
</protein>
<organism evidence="10 11">
    <name type="scientific">Folsomia candida</name>
    <name type="common">Springtail</name>
    <dbReference type="NCBI Taxonomy" id="158441"/>
    <lineage>
        <taxon>Eukaryota</taxon>
        <taxon>Metazoa</taxon>
        <taxon>Ecdysozoa</taxon>
        <taxon>Arthropoda</taxon>
        <taxon>Hexapoda</taxon>
        <taxon>Collembola</taxon>
        <taxon>Entomobryomorpha</taxon>
        <taxon>Isotomoidea</taxon>
        <taxon>Isotomidae</taxon>
        <taxon>Proisotominae</taxon>
        <taxon>Folsomia</taxon>
    </lineage>
</organism>
<evidence type="ECO:0000256" key="8">
    <source>
        <dbReference type="ARBA" id="ARBA00041958"/>
    </source>
</evidence>
<dbReference type="GO" id="GO:0008017">
    <property type="term" value="F:microtubule binding"/>
    <property type="evidence" value="ECO:0007669"/>
    <property type="project" value="TreeGrafter"/>
</dbReference>
<dbReference type="GO" id="GO:0097431">
    <property type="term" value="C:mitotic spindle pole"/>
    <property type="evidence" value="ECO:0007669"/>
    <property type="project" value="TreeGrafter"/>
</dbReference>
<keyword evidence="3" id="KW-0963">Cytoplasm</keyword>
<evidence type="ECO:0000256" key="2">
    <source>
        <dbReference type="ARBA" id="ARBA00011375"/>
    </source>
</evidence>
<gene>
    <name evidence="10" type="ORF">Fcan01_03715</name>
</gene>
<comment type="caution">
    <text evidence="10">The sequence shown here is derived from an EMBL/GenBank/DDBJ whole genome shotgun (WGS) entry which is preliminary data.</text>
</comment>
<dbReference type="AlphaFoldDB" id="A0A226F7M6"/>
<evidence type="ECO:0000256" key="6">
    <source>
        <dbReference type="ARBA" id="ARBA00023212"/>
    </source>
</evidence>
<evidence type="ECO:0000256" key="4">
    <source>
        <dbReference type="ARBA" id="ARBA00022737"/>
    </source>
</evidence>
<feature type="region of interest" description="Disordered" evidence="9">
    <location>
        <begin position="80"/>
        <end position="107"/>
    </location>
</feature>
<name>A0A226F7M6_FOLCA</name>
<dbReference type="Pfam" id="PF21033">
    <property type="entry name" value="RMD1-3"/>
    <property type="match status" value="1"/>
</dbReference>
<sequence length="364" mass="42110">MQRSFLHRVVKFGVEDLNAFITVLRSRVWRVELQRRGASKKTSAAVATLGRPPIVPRSAGFLLCGVFPVVKAWSPWVKKKKGGEKEDEDNKNQTTSRSNNSSSSPLRLVDKKDKQLRVDIAQADEWFESGNTANYEKAFDILMLHLEKREPEVLWRLGRLTYEKSKVAQTKDEKRQRIEEAYDLVFKSMTIDEKNFAVHKWMAILLNELSTFKGIKDQLLTSVNVKRHMLRAVELNPEDATSIYLLGVWCYSVADIPWYQRKVAETLFAKPPECQFEEAYKHFLRAEYTQPGFYSMNLLMLAKSCVKTGDMEKAEQYLWKLQKVKVKTQDDFMAKKEGKQLREKLFKAGNNYSTTGESAEQEKT</sequence>
<dbReference type="GO" id="GO:0005876">
    <property type="term" value="C:spindle microtubule"/>
    <property type="evidence" value="ECO:0007669"/>
    <property type="project" value="TreeGrafter"/>
</dbReference>
<proteinExistence type="predicted"/>
<keyword evidence="4" id="KW-0677">Repeat</keyword>
<evidence type="ECO:0000256" key="7">
    <source>
        <dbReference type="ARBA" id="ARBA00039966"/>
    </source>
</evidence>
<reference evidence="10 11" key="1">
    <citation type="submission" date="2015-12" db="EMBL/GenBank/DDBJ databases">
        <title>The genome of Folsomia candida.</title>
        <authorList>
            <person name="Faddeeva A."/>
            <person name="Derks M.F."/>
            <person name="Anvar Y."/>
            <person name="Smit S."/>
            <person name="Van Straalen N."/>
            <person name="Roelofs D."/>
        </authorList>
    </citation>
    <scope>NUCLEOTIDE SEQUENCE [LARGE SCALE GENOMIC DNA]</scope>
    <source>
        <strain evidence="10 11">VU population</strain>
        <tissue evidence="10">Whole body</tissue>
    </source>
</reference>
<dbReference type="SUPFAM" id="SSF48452">
    <property type="entry name" value="TPR-like"/>
    <property type="match status" value="1"/>
</dbReference>
<evidence type="ECO:0000256" key="9">
    <source>
        <dbReference type="SAM" id="MobiDB-lite"/>
    </source>
</evidence>
<keyword evidence="6" id="KW-0206">Cytoskeleton</keyword>
<evidence type="ECO:0000313" key="11">
    <source>
        <dbReference type="Proteomes" id="UP000198287"/>
    </source>
</evidence>
<dbReference type="InterPro" id="IPR011990">
    <property type="entry name" value="TPR-like_helical_dom_sf"/>
</dbReference>
<dbReference type="GO" id="GO:0005739">
    <property type="term" value="C:mitochondrion"/>
    <property type="evidence" value="ECO:0007669"/>
    <property type="project" value="TreeGrafter"/>
</dbReference>
<keyword evidence="5" id="KW-0802">TPR repeat</keyword>
<evidence type="ECO:0000256" key="5">
    <source>
        <dbReference type="ARBA" id="ARBA00022803"/>
    </source>
</evidence>
<dbReference type="STRING" id="158441.A0A226F7M6"/>
<comment type="subcellular location">
    <subcellularLocation>
        <location evidence="1">Cytoplasm</location>
        <location evidence="1">Cytoskeleton</location>
    </subcellularLocation>
</comment>
<evidence type="ECO:0000256" key="1">
    <source>
        <dbReference type="ARBA" id="ARBA00004245"/>
    </source>
</evidence>
<dbReference type="PANTHER" id="PTHR16056:SF16">
    <property type="entry name" value="REGULATOR OF MICROTUBULE DYNAMICS PROTEIN 1"/>
    <property type="match status" value="1"/>
</dbReference>
<dbReference type="OrthoDB" id="69711at2759"/>
<comment type="subunit">
    <text evidence="2">Interacts with microtubules.</text>
</comment>
<dbReference type="EMBL" id="LNIX01000001">
    <property type="protein sequence ID" value="OXA64866.1"/>
    <property type="molecule type" value="Genomic_DNA"/>
</dbReference>
<dbReference type="PANTHER" id="PTHR16056">
    <property type="entry name" value="REGULATOR OF MICROTUBULE DYNAMICS PROTEIN"/>
    <property type="match status" value="1"/>
</dbReference>
<dbReference type="Proteomes" id="UP000198287">
    <property type="component" value="Unassembled WGS sequence"/>
</dbReference>
<accession>A0A226F7M6</accession>
<dbReference type="OMA" id="DATCHYM"/>
<keyword evidence="11" id="KW-1185">Reference proteome</keyword>
<dbReference type="Gene3D" id="1.25.40.10">
    <property type="entry name" value="Tetratricopeptide repeat domain"/>
    <property type="match status" value="1"/>
</dbReference>
<evidence type="ECO:0000313" key="10">
    <source>
        <dbReference type="EMBL" id="OXA64866.1"/>
    </source>
</evidence>
<evidence type="ECO:0000256" key="3">
    <source>
        <dbReference type="ARBA" id="ARBA00022490"/>
    </source>
</evidence>
<dbReference type="InterPro" id="IPR049039">
    <property type="entry name" value="RMD1-3_a_helical_rpt"/>
</dbReference>